<feature type="domain" description="Sulfotransferase" evidence="2">
    <location>
        <begin position="75"/>
        <end position="357"/>
    </location>
</feature>
<evidence type="ECO:0000256" key="1">
    <source>
        <dbReference type="SAM" id="Phobius"/>
    </source>
</evidence>
<keyword evidence="1" id="KW-0472">Membrane</keyword>
<dbReference type="PANTHER" id="PTHR10704:SF44">
    <property type="entry name" value="LD35051P-RELATED"/>
    <property type="match status" value="1"/>
</dbReference>
<protein>
    <submittedName>
        <fullName evidence="4">Carbohydrate sulfotransferase 1-like</fullName>
    </submittedName>
</protein>
<evidence type="ECO:0000313" key="4">
    <source>
        <dbReference type="RefSeq" id="XP_002742037.1"/>
    </source>
</evidence>
<keyword evidence="3" id="KW-1185">Reference proteome</keyword>
<feature type="transmembrane region" description="Helical" evidence="1">
    <location>
        <begin position="18"/>
        <end position="36"/>
    </location>
</feature>
<evidence type="ECO:0000259" key="2">
    <source>
        <dbReference type="Pfam" id="PF00685"/>
    </source>
</evidence>
<dbReference type="Pfam" id="PF00685">
    <property type="entry name" value="Sulfotransfer_1"/>
    <property type="match status" value="1"/>
</dbReference>
<dbReference type="SUPFAM" id="SSF52540">
    <property type="entry name" value="P-loop containing nucleoside triphosphate hydrolases"/>
    <property type="match status" value="1"/>
</dbReference>
<accession>A0ABM0H1D2</accession>
<keyword evidence="1" id="KW-0812">Transmembrane</keyword>
<keyword evidence="1" id="KW-1133">Transmembrane helix</keyword>
<dbReference type="GeneID" id="100378047"/>
<gene>
    <name evidence="4" type="primary">LOC100378047</name>
</gene>
<evidence type="ECO:0000313" key="3">
    <source>
        <dbReference type="Proteomes" id="UP000694865"/>
    </source>
</evidence>
<proteinExistence type="predicted"/>
<dbReference type="Gene3D" id="3.40.50.300">
    <property type="entry name" value="P-loop containing nucleotide triphosphate hydrolases"/>
    <property type="match status" value="1"/>
</dbReference>
<dbReference type="PANTHER" id="PTHR10704">
    <property type="entry name" value="CARBOHYDRATE SULFOTRANSFERASE"/>
    <property type="match status" value="1"/>
</dbReference>
<dbReference type="InterPro" id="IPR051135">
    <property type="entry name" value="Gal/GlcNAc/GalNAc_ST"/>
</dbReference>
<sequence>MTGSCKESLWKTSLPRSSVLYACVFINTVFIAVMILRHDVRDILTVGIKQQRVDYTRIPGNTEMHSTSKKVKSEKHIIILAGKRTGSSFLGEILNQNTKVMYMFEPLFHFTEKVLKGDMNPDIFDAESVELVDSIFKCDFNNSRFMTRLHPLFCSTSNALSKSALCGKHKVPTDDIVVENFTNVCRTYLYKALKTIRIYDIELLRSLAVDPALNLKIIHLVRDPRGIMNSRENLNSKNLDFERKDVEWDEVTDLCKDIKKNLNIVSTSASWLKGRYMRIRYEDVAKHPHSKAEDIYDFIGLEMPTEVKQWISENTNQTKGNQFSRSRNSSVVATKWRNEMPFSDILSIQKKCSISMALLGYKEVKSPTDLNEETNVLGPLPDYLS</sequence>
<name>A0ABM0H1D2_SACKO</name>
<reference evidence="4" key="1">
    <citation type="submission" date="2025-08" db="UniProtKB">
        <authorList>
            <consortium name="RefSeq"/>
        </authorList>
    </citation>
    <scope>IDENTIFICATION</scope>
    <source>
        <tissue evidence="4">Testes</tissue>
    </source>
</reference>
<dbReference type="InterPro" id="IPR000863">
    <property type="entry name" value="Sulfotransferase_dom"/>
</dbReference>
<dbReference type="RefSeq" id="XP_002742037.1">
    <property type="nucleotide sequence ID" value="XM_002741991.1"/>
</dbReference>
<dbReference type="Proteomes" id="UP000694865">
    <property type="component" value="Unplaced"/>
</dbReference>
<organism evidence="3 4">
    <name type="scientific">Saccoglossus kowalevskii</name>
    <name type="common">Acorn worm</name>
    <dbReference type="NCBI Taxonomy" id="10224"/>
    <lineage>
        <taxon>Eukaryota</taxon>
        <taxon>Metazoa</taxon>
        <taxon>Hemichordata</taxon>
        <taxon>Enteropneusta</taxon>
        <taxon>Harrimaniidae</taxon>
        <taxon>Saccoglossus</taxon>
    </lineage>
</organism>
<dbReference type="InterPro" id="IPR027417">
    <property type="entry name" value="P-loop_NTPase"/>
</dbReference>